<evidence type="ECO:0000256" key="1">
    <source>
        <dbReference type="SAM" id="MobiDB-lite"/>
    </source>
</evidence>
<dbReference type="VEuPathDB" id="AmoebaDB:EIN_135350"/>
<keyword evidence="3" id="KW-1185">Reference proteome</keyword>
<proteinExistence type="predicted"/>
<feature type="region of interest" description="Disordered" evidence="1">
    <location>
        <begin position="402"/>
        <end position="451"/>
    </location>
</feature>
<feature type="compositionally biased region" description="Basic and acidic residues" evidence="1">
    <location>
        <begin position="422"/>
        <end position="451"/>
    </location>
</feature>
<dbReference type="AlphaFoldDB" id="A0A0A1U0C5"/>
<dbReference type="EMBL" id="KB207027">
    <property type="protein sequence ID" value="ELP85941.1"/>
    <property type="molecule type" value="Genomic_DNA"/>
</dbReference>
<dbReference type="RefSeq" id="XP_004185287.1">
    <property type="nucleotide sequence ID" value="XM_004185239.1"/>
</dbReference>
<gene>
    <name evidence="2" type="ORF">EIN_135350</name>
</gene>
<dbReference type="GeneID" id="14884873"/>
<protein>
    <submittedName>
        <fullName evidence="2">Uncharacterized protein</fullName>
    </submittedName>
</protein>
<name>A0A0A1U0C5_ENTIV</name>
<evidence type="ECO:0000313" key="2">
    <source>
        <dbReference type="EMBL" id="ELP85941.1"/>
    </source>
</evidence>
<accession>A0A0A1U0C5</accession>
<sequence length="451" mass="52393">MPAVTNTFECIITFAFPIIQLVAPFVSFRVVKDFNENNTKEGTIKAGLYNTAQHEEGSKEEVPITRRCLNTIHGCKVVIGENGYNFLIPKSGNCDEMVELRMFEYALVKHKQLFDDWESLEDQNEKVLVEGLISALKNLSGTPTPTELCEALESLRCESVLTFLEYQRKVIAEEERINETKRRDIQIDVDKIEQHASIGDFTIPTYTKVCLDTNEKYDESGLPLFDNTFRERLQRINEKKTNSFLQIKEQDSTYKNCFGCYKENTIEEENGIYNDNNRTLGLKTMEIGRKHRLLRKLSENRVEGSKRIEKGTYMSMLNDKDEKRITESKPKRLNKDNNVYLRSSIMSGLLNDEVYNANKGLRGRIPFFDVVDVGQSYFMDHSDNDMFNTDFLIKKKERANRTSDDSGIEIEDDQNSVIQDSIIEKREERKDREDNNNDRTRRRQKGEDSSF</sequence>
<organism evidence="2 3">
    <name type="scientific">Entamoeba invadens IP1</name>
    <dbReference type="NCBI Taxonomy" id="370355"/>
    <lineage>
        <taxon>Eukaryota</taxon>
        <taxon>Amoebozoa</taxon>
        <taxon>Evosea</taxon>
        <taxon>Archamoebae</taxon>
        <taxon>Mastigamoebida</taxon>
        <taxon>Entamoebidae</taxon>
        <taxon>Entamoeba</taxon>
    </lineage>
</organism>
<evidence type="ECO:0000313" key="3">
    <source>
        <dbReference type="Proteomes" id="UP000014680"/>
    </source>
</evidence>
<reference evidence="2 3" key="1">
    <citation type="submission" date="2012-10" db="EMBL/GenBank/DDBJ databases">
        <authorList>
            <person name="Zafar N."/>
            <person name="Inman J."/>
            <person name="Hall N."/>
            <person name="Lorenzi H."/>
            <person name="Caler E."/>
        </authorList>
    </citation>
    <scope>NUCLEOTIDE SEQUENCE [LARGE SCALE GENOMIC DNA]</scope>
    <source>
        <strain evidence="2 3">IP1</strain>
    </source>
</reference>
<dbReference type="KEGG" id="eiv:EIN_135350"/>
<dbReference type="Proteomes" id="UP000014680">
    <property type="component" value="Unassembled WGS sequence"/>
</dbReference>